<dbReference type="InterPro" id="IPR029058">
    <property type="entry name" value="AB_hydrolase_fold"/>
</dbReference>
<name>A0A816LK91_9BILA</name>
<gene>
    <name evidence="4" type="ORF">OVN521_LOCUS16874</name>
    <name evidence="3" type="ORF">WKI299_LOCUS963</name>
</gene>
<dbReference type="InterPro" id="IPR000073">
    <property type="entry name" value="AB_hydrolase_1"/>
</dbReference>
<dbReference type="EMBL" id="CAJNRF010000055">
    <property type="protein sequence ID" value="CAF1933516.1"/>
    <property type="molecule type" value="Genomic_DNA"/>
</dbReference>
<keyword evidence="1" id="KW-0472">Membrane</keyword>
<organism evidence="3 5">
    <name type="scientific">Rotaria magnacalcarata</name>
    <dbReference type="NCBI Taxonomy" id="392030"/>
    <lineage>
        <taxon>Eukaryota</taxon>
        <taxon>Metazoa</taxon>
        <taxon>Spiralia</taxon>
        <taxon>Gnathifera</taxon>
        <taxon>Rotifera</taxon>
        <taxon>Eurotatoria</taxon>
        <taxon>Bdelloidea</taxon>
        <taxon>Philodinida</taxon>
        <taxon>Philodinidae</taxon>
        <taxon>Rotaria</taxon>
    </lineage>
</organism>
<keyword evidence="1" id="KW-0812">Transmembrane</keyword>
<keyword evidence="1" id="KW-1133">Transmembrane helix</keyword>
<dbReference type="EMBL" id="CAJOBG010002861">
    <property type="protein sequence ID" value="CAF4032295.1"/>
    <property type="molecule type" value="Genomic_DNA"/>
</dbReference>
<protein>
    <recommendedName>
        <fullName evidence="2">AB hydrolase-1 domain-containing protein</fullName>
    </recommendedName>
</protein>
<dbReference type="PANTHER" id="PTHR43798">
    <property type="entry name" value="MONOACYLGLYCEROL LIPASE"/>
    <property type="match status" value="1"/>
</dbReference>
<dbReference type="SUPFAM" id="SSF53474">
    <property type="entry name" value="alpha/beta-Hydrolases"/>
    <property type="match status" value="1"/>
</dbReference>
<comment type="caution">
    <text evidence="3">The sequence shown here is derived from an EMBL/GenBank/DDBJ whole genome shotgun (WGS) entry which is preliminary data.</text>
</comment>
<dbReference type="Pfam" id="PF12697">
    <property type="entry name" value="Abhydrolase_6"/>
    <property type="match status" value="1"/>
</dbReference>
<dbReference type="Proteomes" id="UP000663866">
    <property type="component" value="Unassembled WGS sequence"/>
</dbReference>
<feature type="transmembrane region" description="Helical" evidence="1">
    <location>
        <begin position="68"/>
        <end position="97"/>
    </location>
</feature>
<accession>A0A816LK91</accession>
<evidence type="ECO:0000313" key="3">
    <source>
        <dbReference type="EMBL" id="CAF1933516.1"/>
    </source>
</evidence>
<evidence type="ECO:0000313" key="6">
    <source>
        <dbReference type="Proteomes" id="UP000663866"/>
    </source>
</evidence>
<dbReference type="Proteomes" id="UP000663856">
    <property type="component" value="Unassembled WGS sequence"/>
</dbReference>
<keyword evidence="6" id="KW-1185">Reference proteome</keyword>
<proteinExistence type="predicted"/>
<dbReference type="Gene3D" id="3.40.50.1820">
    <property type="entry name" value="alpha/beta hydrolase"/>
    <property type="match status" value="1"/>
</dbReference>
<evidence type="ECO:0000259" key="2">
    <source>
        <dbReference type="Pfam" id="PF12697"/>
    </source>
</evidence>
<feature type="domain" description="AB hydrolase-1" evidence="2">
    <location>
        <begin position="141"/>
        <end position="374"/>
    </location>
</feature>
<evidence type="ECO:0000313" key="5">
    <source>
        <dbReference type="Proteomes" id="UP000663856"/>
    </source>
</evidence>
<dbReference type="InterPro" id="IPR050266">
    <property type="entry name" value="AB_hydrolase_sf"/>
</dbReference>
<sequence>MSSLIDNAILLQRNNISYDNSMERKNVDSFNEEQKFNWYENPLLQLNDAVEKIATNKSLLCASLYNGLLMIVLLPIIFILFILFLLLWILPGFGLLYERYAEDRDRKQYYLPIEEMQPWGSNNTLVHVVHLRATESKLPPIVYISGLGTSMYVVKSLLIKFVEYMSEPVEILSFDSPGYGASEPPTDWNTHNAETELALLRQVIEKSVLRKPFILFGASAGASLAQLYRLTYPDDVAGTVLFDPTPSNIFEQGSPMVTDFNRAFSLYSKMARVASWGVMRPLGPFIRYFVRGEFGDIFRHLPNGHVALFMTKTILLKTGHHFRYWHSIMDCVTKLQDDIVNPRKSPLLVVSALNWTKKRPHGGLIREEMRQWWRDNQQPFIRSSDNAGFVPRTDYTHTQCMLDMQLASNATKAILTQIPTKTLQ</sequence>
<evidence type="ECO:0000313" key="4">
    <source>
        <dbReference type="EMBL" id="CAF4032295.1"/>
    </source>
</evidence>
<dbReference type="AlphaFoldDB" id="A0A816LK91"/>
<evidence type="ECO:0000256" key="1">
    <source>
        <dbReference type="SAM" id="Phobius"/>
    </source>
</evidence>
<reference evidence="3" key="1">
    <citation type="submission" date="2021-02" db="EMBL/GenBank/DDBJ databases">
        <authorList>
            <person name="Nowell W R."/>
        </authorList>
    </citation>
    <scope>NUCLEOTIDE SEQUENCE</scope>
</reference>